<reference evidence="2 3" key="1">
    <citation type="submission" date="2017-06" db="EMBL/GenBank/DDBJ databases">
        <authorList>
            <person name="Kim H.J."/>
            <person name="Triplett B.A."/>
        </authorList>
    </citation>
    <scope>NUCLEOTIDE SEQUENCE [LARGE SCALE GENOMIC DNA]</scope>
    <source>
        <strain evidence="2 3">CGMCC 4.1858</strain>
    </source>
</reference>
<dbReference type="SMART" id="SM00829">
    <property type="entry name" value="PKS_ER"/>
    <property type="match status" value="1"/>
</dbReference>
<keyword evidence="3" id="KW-1185">Reference proteome</keyword>
<accession>A0A239B258</accession>
<dbReference type="InterPro" id="IPR036291">
    <property type="entry name" value="NAD(P)-bd_dom_sf"/>
</dbReference>
<dbReference type="AlphaFoldDB" id="A0A239B258"/>
<dbReference type="InterPro" id="IPR020843">
    <property type="entry name" value="ER"/>
</dbReference>
<dbReference type="PANTHER" id="PTHR43482:SF1">
    <property type="entry name" value="PROTEIN AST1-RELATED"/>
    <property type="match status" value="1"/>
</dbReference>
<dbReference type="GO" id="GO:0016491">
    <property type="term" value="F:oxidoreductase activity"/>
    <property type="evidence" value="ECO:0007669"/>
    <property type="project" value="InterPro"/>
</dbReference>
<dbReference type="PANTHER" id="PTHR43482">
    <property type="entry name" value="PROTEIN AST1-RELATED"/>
    <property type="match status" value="1"/>
</dbReference>
<dbReference type="Pfam" id="PF08240">
    <property type="entry name" value="ADH_N"/>
    <property type="match status" value="1"/>
</dbReference>
<dbReference type="InterPro" id="IPR013154">
    <property type="entry name" value="ADH-like_N"/>
</dbReference>
<name>A0A239B258_9ACTN</name>
<dbReference type="InterPro" id="IPR052585">
    <property type="entry name" value="Lipid_raft_assoc_Zn_ADH"/>
</dbReference>
<dbReference type="Gene3D" id="3.90.180.10">
    <property type="entry name" value="Medium-chain alcohol dehydrogenases, catalytic domain"/>
    <property type="match status" value="1"/>
</dbReference>
<proteinExistence type="predicted"/>
<dbReference type="EMBL" id="FZOF01000002">
    <property type="protein sequence ID" value="SNS01957.1"/>
    <property type="molecule type" value="Genomic_DNA"/>
</dbReference>
<dbReference type="CDD" id="cd05289">
    <property type="entry name" value="MDR_like_2"/>
    <property type="match status" value="1"/>
</dbReference>
<dbReference type="OrthoDB" id="9787435at2"/>
<dbReference type="Proteomes" id="UP000198280">
    <property type="component" value="Unassembled WGS sequence"/>
</dbReference>
<dbReference type="SUPFAM" id="SSF50129">
    <property type="entry name" value="GroES-like"/>
    <property type="match status" value="1"/>
</dbReference>
<organism evidence="2 3">
    <name type="scientific">Actinacidiphila glaucinigra</name>
    <dbReference type="NCBI Taxonomy" id="235986"/>
    <lineage>
        <taxon>Bacteria</taxon>
        <taxon>Bacillati</taxon>
        <taxon>Actinomycetota</taxon>
        <taxon>Actinomycetes</taxon>
        <taxon>Kitasatosporales</taxon>
        <taxon>Streptomycetaceae</taxon>
        <taxon>Actinacidiphila</taxon>
    </lineage>
</organism>
<dbReference type="Pfam" id="PF13602">
    <property type="entry name" value="ADH_zinc_N_2"/>
    <property type="match status" value="1"/>
</dbReference>
<dbReference type="SUPFAM" id="SSF51735">
    <property type="entry name" value="NAD(P)-binding Rossmann-fold domains"/>
    <property type="match status" value="1"/>
</dbReference>
<evidence type="ECO:0000313" key="3">
    <source>
        <dbReference type="Proteomes" id="UP000198280"/>
    </source>
</evidence>
<feature type="domain" description="Enoyl reductase (ER)" evidence="1">
    <location>
        <begin position="10"/>
        <end position="298"/>
    </location>
</feature>
<dbReference type="InterPro" id="IPR011032">
    <property type="entry name" value="GroES-like_sf"/>
</dbReference>
<gene>
    <name evidence="2" type="ORF">SAMN05216252_102328</name>
</gene>
<evidence type="ECO:0000313" key="2">
    <source>
        <dbReference type="EMBL" id="SNS01957.1"/>
    </source>
</evidence>
<evidence type="ECO:0000259" key="1">
    <source>
        <dbReference type="SMART" id="SM00829"/>
    </source>
</evidence>
<sequence length="300" mass="29573">MRAVVIREFGGPEVLEVAEVPLPEPGPGEVRVRVAAAGVNPADLAVRAGLLGAGALAPGAFLGLGWDVAGTVDAVGAGVSVPVPGTAVVGAVGGFGQRTKAHAEYVVLGADALAAAPSSVDPVHAATLPTNALTADQALGLLAVRPGDRLLVTGAAGAVGGYAVQLARHAGLHVVALARPADLPLLRELGADEAVSSLDGVRADAALDAAALGAPVLAAVPDGGGYVTVRPDAVPAAVRGIRVAAVQVQPDGGRLAELVALLDRGVLTTRVADTYPLEEAAKAHARLAEGGVRGRLVLVP</sequence>
<dbReference type="RefSeq" id="WP_089222478.1">
    <property type="nucleotide sequence ID" value="NZ_FZOF01000002.1"/>
</dbReference>
<dbReference type="Gene3D" id="3.40.50.720">
    <property type="entry name" value="NAD(P)-binding Rossmann-like Domain"/>
    <property type="match status" value="1"/>
</dbReference>
<protein>
    <submittedName>
        <fullName evidence="2">NADPH:quinone reductase</fullName>
    </submittedName>
</protein>